<evidence type="ECO:0000313" key="7">
    <source>
        <dbReference type="Proteomes" id="UP000570678"/>
    </source>
</evidence>
<evidence type="ECO:0000256" key="2">
    <source>
        <dbReference type="ARBA" id="ARBA00022630"/>
    </source>
</evidence>
<dbReference type="InterPro" id="IPR027477">
    <property type="entry name" value="Succ_DH/fumarate_Rdtase_cat_sf"/>
</dbReference>
<dbReference type="Gene3D" id="3.50.50.60">
    <property type="entry name" value="FAD/NAD(P)-binding domain"/>
    <property type="match status" value="1"/>
</dbReference>
<dbReference type="EMBL" id="JAAXOT010000008">
    <property type="protein sequence ID" value="NKY57904.1"/>
    <property type="molecule type" value="Genomic_DNA"/>
</dbReference>
<dbReference type="SUPFAM" id="SSF56425">
    <property type="entry name" value="Succinate dehydrogenase/fumarate reductase flavoprotein, catalytic domain"/>
    <property type="match status" value="1"/>
</dbReference>
<gene>
    <name evidence="6" type="ORF">HGA15_17520</name>
</gene>
<evidence type="ECO:0000256" key="3">
    <source>
        <dbReference type="ARBA" id="ARBA00022827"/>
    </source>
</evidence>
<dbReference type="PRINTS" id="PR00411">
    <property type="entry name" value="PNDRDTASEI"/>
</dbReference>
<dbReference type="InterPro" id="IPR036188">
    <property type="entry name" value="FAD/NAD-bd_sf"/>
</dbReference>
<dbReference type="AlphaFoldDB" id="A0A846YJU2"/>
<dbReference type="Gene3D" id="3.90.700.10">
    <property type="entry name" value="Succinate dehydrogenase/fumarate reductase flavoprotein, catalytic domain"/>
    <property type="match status" value="1"/>
</dbReference>
<dbReference type="Pfam" id="PF00890">
    <property type="entry name" value="FAD_binding_2"/>
    <property type="match status" value="1"/>
</dbReference>
<dbReference type="InterPro" id="IPR003953">
    <property type="entry name" value="FAD-dep_OxRdtase_2_FAD-bd"/>
</dbReference>
<evidence type="ECO:0000256" key="1">
    <source>
        <dbReference type="ARBA" id="ARBA00001974"/>
    </source>
</evidence>
<proteinExistence type="predicted"/>
<dbReference type="SUPFAM" id="SSF51905">
    <property type="entry name" value="FAD/NAD(P)-binding domain"/>
    <property type="match status" value="1"/>
</dbReference>
<evidence type="ECO:0000256" key="4">
    <source>
        <dbReference type="ARBA" id="ARBA00023002"/>
    </source>
</evidence>
<dbReference type="PANTHER" id="PTHR43400:SF7">
    <property type="entry name" value="FAD-DEPENDENT OXIDOREDUCTASE 2 FAD BINDING DOMAIN-CONTAINING PROTEIN"/>
    <property type="match status" value="1"/>
</dbReference>
<name>A0A846YJU2_9NOCA</name>
<dbReference type="Proteomes" id="UP000570678">
    <property type="component" value="Unassembled WGS sequence"/>
</dbReference>
<accession>A0A846YJU2</accession>
<comment type="caution">
    <text evidence="6">The sequence shown here is derived from an EMBL/GenBank/DDBJ whole genome shotgun (WGS) entry which is preliminary data.</text>
</comment>
<sequence>MQRIETDVLVIGAGMAGLTAAARSLDRGASVVVVEKADAVGGSARFAGYAWTAPDRAVMDEANPKGDPALRHALVDGFADGIAWIRALGVHCADAVPILRYGRGHHFDTNQYLDECRRRVSAGGQLFTGTDTLALHTADGAVTGARVHRPDGTEIEIHSAAVILATGGFQADSTLVAEHIHPRAAGMQVRANQVSAGAGLRLAESVGAATGNTRSGFYGHLVPAQVPFRDPADFVALSLYYSEHALLFNLGNRRFTDETQGDHLTAMHLLDQPESRGLLVADERVYREWVLGSYVEGAIAVDKFELTQRRGGRCGIAETLEDFAYLPPEWGYDGAAVAEQIRQVNAAGAAVRPTRTHDDQPLDKGPYYLIETCPALTFPFHGIRIDATARVLSATGGTIAGLFAAGSDTGGLYDYAYAGGIAPALVFGLAAADTATGDRPADSHVPAANIG</sequence>
<keyword evidence="2" id="KW-0285">Flavoprotein</keyword>
<reference evidence="6 7" key="1">
    <citation type="submission" date="2020-04" db="EMBL/GenBank/DDBJ databases">
        <title>MicrobeNet Type strains.</title>
        <authorList>
            <person name="Nicholson A.C."/>
        </authorList>
    </citation>
    <scope>NUCLEOTIDE SEQUENCE [LARGE SCALE GENOMIC DNA]</scope>
    <source>
        <strain evidence="6 7">JCM 3332</strain>
    </source>
</reference>
<dbReference type="PANTHER" id="PTHR43400">
    <property type="entry name" value="FUMARATE REDUCTASE"/>
    <property type="match status" value="1"/>
</dbReference>
<comment type="cofactor">
    <cofactor evidence="1">
        <name>FAD</name>
        <dbReference type="ChEBI" id="CHEBI:57692"/>
    </cofactor>
</comment>
<dbReference type="InterPro" id="IPR050315">
    <property type="entry name" value="FAD-oxidoreductase_2"/>
</dbReference>
<evidence type="ECO:0000259" key="5">
    <source>
        <dbReference type="Pfam" id="PF00890"/>
    </source>
</evidence>
<keyword evidence="3" id="KW-0274">FAD</keyword>
<keyword evidence="4" id="KW-0560">Oxidoreductase</keyword>
<evidence type="ECO:0000313" key="6">
    <source>
        <dbReference type="EMBL" id="NKY57904.1"/>
    </source>
</evidence>
<dbReference type="GO" id="GO:0033765">
    <property type="term" value="F:steroid dehydrogenase activity, acting on the CH-CH group of donors"/>
    <property type="evidence" value="ECO:0007669"/>
    <property type="project" value="UniProtKB-ARBA"/>
</dbReference>
<feature type="domain" description="FAD-dependent oxidoreductase 2 FAD-binding" evidence="5">
    <location>
        <begin position="7"/>
        <end position="420"/>
    </location>
</feature>
<keyword evidence="7" id="KW-1185">Reference proteome</keyword>
<protein>
    <submittedName>
        <fullName evidence="6">FAD-binding protein</fullName>
    </submittedName>
</protein>
<organism evidence="6 7">
    <name type="scientific">Nocardia flavorosea</name>
    <dbReference type="NCBI Taxonomy" id="53429"/>
    <lineage>
        <taxon>Bacteria</taxon>
        <taxon>Bacillati</taxon>
        <taxon>Actinomycetota</taxon>
        <taxon>Actinomycetes</taxon>
        <taxon>Mycobacteriales</taxon>
        <taxon>Nocardiaceae</taxon>
        <taxon>Nocardia</taxon>
    </lineage>
</organism>
<dbReference type="RefSeq" id="WP_062978364.1">
    <property type="nucleotide sequence ID" value="NZ_JAAXOT010000008.1"/>
</dbReference>